<feature type="transmembrane region" description="Helical" evidence="7">
    <location>
        <begin position="141"/>
        <end position="159"/>
    </location>
</feature>
<protein>
    <submittedName>
        <fullName evidence="8">Chromate transporter</fullName>
    </submittedName>
</protein>
<evidence type="ECO:0000256" key="2">
    <source>
        <dbReference type="ARBA" id="ARBA00005262"/>
    </source>
</evidence>
<dbReference type="PANTHER" id="PTHR43663:SF1">
    <property type="entry name" value="CHROMATE TRANSPORTER"/>
    <property type="match status" value="1"/>
</dbReference>
<comment type="subcellular location">
    <subcellularLocation>
        <location evidence="1">Cell membrane</location>
        <topology evidence="1">Multi-pass membrane protein</topology>
    </subcellularLocation>
</comment>
<evidence type="ECO:0000256" key="7">
    <source>
        <dbReference type="SAM" id="Phobius"/>
    </source>
</evidence>
<dbReference type="InterPro" id="IPR052518">
    <property type="entry name" value="CHR_Transporter"/>
</dbReference>
<evidence type="ECO:0000313" key="8">
    <source>
        <dbReference type="EMBL" id="AZK43761.1"/>
    </source>
</evidence>
<keyword evidence="4 7" id="KW-0812">Transmembrane</keyword>
<gene>
    <name evidence="8" type="ORF">EEI45_02205</name>
</gene>
<sequence>MLALIKLFVEFLYVGLFSLGGGYATIPLIENRIINVHGWITTQEFINMITISQMTPGPLTVNISTFLGLNIAGVPGAMTATLGCVLIGVVLTLTVYRSYVNATHKKLWEIILKSLRISSATLISLATVTIFSMLILKESQFSALTVVSFAIVLGLSYKFKLQTTHILIVSACLGLLWLL</sequence>
<accession>A0A3Q8S6W9</accession>
<keyword evidence="3" id="KW-1003">Cell membrane</keyword>
<comment type="similarity">
    <text evidence="2">Belongs to the chromate ion transporter (CHR) (TC 2.A.51) family.</text>
</comment>
<dbReference type="GO" id="GO:0005886">
    <property type="term" value="C:plasma membrane"/>
    <property type="evidence" value="ECO:0007669"/>
    <property type="project" value="UniProtKB-SubCell"/>
</dbReference>
<dbReference type="RefSeq" id="WP_125163976.1">
    <property type="nucleotide sequence ID" value="NZ_CP034234.1"/>
</dbReference>
<keyword evidence="6 7" id="KW-0472">Membrane</keyword>
<feature type="transmembrane region" description="Helical" evidence="7">
    <location>
        <begin position="7"/>
        <end position="29"/>
    </location>
</feature>
<name>A0A3Q8S6W9_9FIRM</name>
<dbReference type="Pfam" id="PF02417">
    <property type="entry name" value="Chromate_transp"/>
    <property type="match status" value="1"/>
</dbReference>
<proteinExistence type="inferred from homology"/>
<dbReference type="InterPro" id="IPR003370">
    <property type="entry name" value="Chromate_transpt"/>
</dbReference>
<evidence type="ECO:0000256" key="5">
    <source>
        <dbReference type="ARBA" id="ARBA00022989"/>
    </source>
</evidence>
<keyword evidence="9" id="KW-1185">Reference proteome</keyword>
<dbReference type="EMBL" id="CP034234">
    <property type="protein sequence ID" value="AZK43761.1"/>
    <property type="molecule type" value="Genomic_DNA"/>
</dbReference>
<evidence type="ECO:0000256" key="3">
    <source>
        <dbReference type="ARBA" id="ARBA00022475"/>
    </source>
</evidence>
<evidence type="ECO:0000256" key="6">
    <source>
        <dbReference type="ARBA" id="ARBA00023136"/>
    </source>
</evidence>
<dbReference type="KEGG" id="eri:EEI45_02205"/>
<dbReference type="GO" id="GO:0015109">
    <property type="term" value="F:chromate transmembrane transporter activity"/>
    <property type="evidence" value="ECO:0007669"/>
    <property type="project" value="InterPro"/>
</dbReference>
<evidence type="ECO:0000256" key="1">
    <source>
        <dbReference type="ARBA" id="ARBA00004651"/>
    </source>
</evidence>
<dbReference type="Proteomes" id="UP000278804">
    <property type="component" value="Chromosome"/>
</dbReference>
<dbReference type="PANTHER" id="PTHR43663">
    <property type="entry name" value="CHROMATE TRANSPORT PROTEIN-RELATED"/>
    <property type="match status" value="1"/>
</dbReference>
<evidence type="ECO:0000313" key="9">
    <source>
        <dbReference type="Proteomes" id="UP000278804"/>
    </source>
</evidence>
<reference evidence="8 9" key="1">
    <citation type="journal article" date="2020" name="Int. J. Syst. Evol. Microbiol.">
        <title>Description of Erysipelothrix piscisicarius sp. nov., an emergent fish pathogen, and assessment of virulence using a tiger barb (Puntigrus tetrazona) infection model.</title>
        <authorList>
            <person name="Pomaranski E.K."/>
            <person name="Griffin M.J."/>
            <person name="Camus A.C."/>
            <person name="Armwood A.R."/>
            <person name="Shelley J."/>
            <person name="Waldbieser G.C."/>
            <person name="LaFrentz B.R."/>
            <person name="Garcia J.C."/>
            <person name="Yanong R."/>
            <person name="Soto E."/>
        </authorList>
    </citation>
    <scope>NUCLEOTIDE SEQUENCE [LARGE SCALE GENOMIC DNA]</scope>
    <source>
        <strain evidence="8 9">15TAL0474</strain>
    </source>
</reference>
<feature type="transmembrane region" description="Helical" evidence="7">
    <location>
        <begin position="76"/>
        <end position="96"/>
    </location>
</feature>
<keyword evidence="5 7" id="KW-1133">Transmembrane helix</keyword>
<dbReference type="AlphaFoldDB" id="A0A3Q8S6W9"/>
<feature type="transmembrane region" description="Helical" evidence="7">
    <location>
        <begin position="117"/>
        <end position="135"/>
    </location>
</feature>
<organism evidence="8 9">
    <name type="scientific">Erysipelothrix piscisicarius</name>
    <dbReference type="NCBI Taxonomy" id="2485784"/>
    <lineage>
        <taxon>Bacteria</taxon>
        <taxon>Bacillati</taxon>
        <taxon>Bacillota</taxon>
        <taxon>Erysipelotrichia</taxon>
        <taxon>Erysipelotrichales</taxon>
        <taxon>Erysipelotrichaceae</taxon>
        <taxon>Erysipelothrix</taxon>
    </lineage>
</organism>
<evidence type="ECO:0000256" key="4">
    <source>
        <dbReference type="ARBA" id="ARBA00022692"/>
    </source>
</evidence>